<proteinExistence type="predicted"/>
<dbReference type="RefSeq" id="WP_171090368.1">
    <property type="nucleotide sequence ID" value="NZ_CP053069.1"/>
</dbReference>
<sequence>MRALHVVFPTQTRTASPGLVERLAKDARERAAALAEEHDPEKLTASSVAVCDVLADAIRAARGSDRMLDVLQNIRRAFDGEEFDGDHEAIRAARYLRRALQAVHGVAPEFETPDVSEFRGELALGIARLDAANKSAWSRIIGAGQVVGWHLPRAVQKCDDVGLVVRAMRRAGLLPRELDPRLCYGPVGDPRADEATPARNAAHAIDVLRRLEPIRNMERHAEGERVGQDIAARVRAIVEMEHEENAA</sequence>
<dbReference type="KEGG" id="uru:DSM104443_01160"/>
<dbReference type="EMBL" id="CP053069">
    <property type="protein sequence ID" value="QJR10107.1"/>
    <property type="molecule type" value="Genomic_DNA"/>
</dbReference>
<protein>
    <submittedName>
        <fullName evidence="1">Uncharacterized protein</fullName>
    </submittedName>
</protein>
<accession>A0A6M4GWZ5</accession>
<reference evidence="1 2" key="1">
    <citation type="submission" date="2020-04" db="EMBL/GenBank/DDBJ databases">
        <title>Usitatibacter rugosus gen. nov., sp. nov. and Usitatibacter palustris sp. nov., novel members of Usitatibacteraceae fam. nov. within the order Nitrosomonadales isolated from soil.</title>
        <authorList>
            <person name="Huber K.J."/>
            <person name="Neumann-Schaal M."/>
            <person name="Geppert A."/>
            <person name="Luckner M."/>
            <person name="Wanner G."/>
            <person name="Overmann J."/>
        </authorList>
    </citation>
    <scope>NUCLEOTIDE SEQUENCE [LARGE SCALE GENOMIC DNA]</scope>
    <source>
        <strain evidence="1 2">0125_3</strain>
    </source>
</reference>
<dbReference type="Proteomes" id="UP000501534">
    <property type="component" value="Chromosome"/>
</dbReference>
<evidence type="ECO:0000313" key="1">
    <source>
        <dbReference type="EMBL" id="QJR10107.1"/>
    </source>
</evidence>
<gene>
    <name evidence="1" type="ORF">DSM104443_01160</name>
</gene>
<organism evidence="1 2">
    <name type="scientific">Usitatibacter rugosus</name>
    <dbReference type="NCBI Taxonomy" id="2732067"/>
    <lineage>
        <taxon>Bacteria</taxon>
        <taxon>Pseudomonadati</taxon>
        <taxon>Pseudomonadota</taxon>
        <taxon>Betaproteobacteria</taxon>
        <taxon>Nitrosomonadales</taxon>
        <taxon>Usitatibacteraceae</taxon>
        <taxon>Usitatibacter</taxon>
    </lineage>
</organism>
<evidence type="ECO:0000313" key="2">
    <source>
        <dbReference type="Proteomes" id="UP000501534"/>
    </source>
</evidence>
<dbReference type="AlphaFoldDB" id="A0A6M4GWZ5"/>
<keyword evidence="2" id="KW-1185">Reference proteome</keyword>
<name>A0A6M4GWZ5_9PROT</name>